<dbReference type="PROSITE" id="PS51078">
    <property type="entry name" value="ICLR_ED"/>
    <property type="match status" value="1"/>
</dbReference>
<dbReference type="SMART" id="SM00903">
    <property type="entry name" value="Flavin_Reduct"/>
    <property type="match status" value="1"/>
</dbReference>
<dbReference type="EMBL" id="LJYG01000094">
    <property type="protein sequence ID" value="KRQ08278.1"/>
    <property type="molecule type" value="Genomic_DNA"/>
</dbReference>
<sequence>MNAEEVEMPDAPLFDSRDLRRVLASFVTGVTVVTTVDGAGQFHGVTANSFSSVSLDPPLVLWSQAVKSGSHPAFFEAERFAVNILAEDQIELSRRFAKSSHAKFAGIEVDLGAGGVPLLRDCSARLQCRVVSRVPGGDHTIYVGEVVAIDQAERKPLVFGNGRYLLADPHDLADSTLSSDRRQVQLSAMRLGRRAIERLVRRFDETMALAVWGAHGPTITHWEPASAPVSEALPVGLILPVTSTATGLAFAAYLPPEAIAETALPGQDLARAESDWHERLAEVRRQGLARQGLETFYRSETVINALSAPVLDADGRAVLALTAVGEAGRFRAELDGAFARALRDAAKDLSHRLGYEAERSAEAARRLDLVVGA</sequence>
<proteinExistence type="inferred from homology"/>
<dbReference type="Gene3D" id="2.30.110.10">
    <property type="entry name" value="Electron Transport, Fmn-binding Protein, Chain A"/>
    <property type="match status" value="1"/>
</dbReference>
<comment type="similarity">
    <text evidence="1">Belongs to the non-flavoprotein flavin reductase family.</text>
</comment>
<name>A0A0R3DE34_9BRAD</name>
<dbReference type="InterPro" id="IPR014757">
    <property type="entry name" value="Tscrpt_reg_IclR_C"/>
</dbReference>
<dbReference type="AlphaFoldDB" id="A0A0R3DE34"/>
<dbReference type="InterPro" id="IPR012349">
    <property type="entry name" value="Split_barrel_FMN-bd"/>
</dbReference>
<reference evidence="4 5" key="1">
    <citation type="submission" date="2015-09" db="EMBL/GenBank/DDBJ databases">
        <title>Draft Genome Sequence of Bradyrhizobium manausense Strain BR 3351T, a Novel Symbiotic Nitrogen-Fixing Alphaproteobacterium Isolated from Brazilian Amazon Rain Forest.</title>
        <authorList>
            <person name="De Araujo J.L."/>
            <person name="Zilli J.E."/>
        </authorList>
    </citation>
    <scope>NUCLEOTIDE SEQUENCE [LARGE SCALE GENOMIC DNA]</scope>
    <source>
        <strain evidence="4 5">BR3351</strain>
    </source>
</reference>
<keyword evidence="2" id="KW-0560">Oxidoreductase</keyword>
<evidence type="ECO:0000313" key="4">
    <source>
        <dbReference type="EMBL" id="KRQ08278.1"/>
    </source>
</evidence>
<dbReference type="Gene3D" id="3.30.450.40">
    <property type="match status" value="1"/>
</dbReference>
<evidence type="ECO:0000313" key="5">
    <source>
        <dbReference type="Proteomes" id="UP000051936"/>
    </source>
</evidence>
<dbReference type="InterPro" id="IPR002563">
    <property type="entry name" value="Flavin_Rdtase-like_dom"/>
</dbReference>
<dbReference type="Pfam" id="PF01613">
    <property type="entry name" value="Flavin_Reduct"/>
    <property type="match status" value="1"/>
</dbReference>
<dbReference type="SUPFAM" id="SSF55781">
    <property type="entry name" value="GAF domain-like"/>
    <property type="match status" value="1"/>
</dbReference>
<dbReference type="SUPFAM" id="SSF50475">
    <property type="entry name" value="FMN-binding split barrel"/>
    <property type="match status" value="1"/>
</dbReference>
<evidence type="ECO:0000256" key="2">
    <source>
        <dbReference type="ARBA" id="ARBA00023002"/>
    </source>
</evidence>
<dbReference type="PANTHER" id="PTHR30466">
    <property type="entry name" value="FLAVIN REDUCTASE"/>
    <property type="match status" value="1"/>
</dbReference>
<dbReference type="InterPro" id="IPR050268">
    <property type="entry name" value="NADH-dep_flavin_reductase"/>
</dbReference>
<evidence type="ECO:0000259" key="3">
    <source>
        <dbReference type="PROSITE" id="PS51078"/>
    </source>
</evidence>
<dbReference type="PANTHER" id="PTHR30466:SF11">
    <property type="entry name" value="FLAVIN-DEPENDENT MONOOXYGENASE, REDUCTASE SUBUNIT HSAB"/>
    <property type="match status" value="1"/>
</dbReference>
<keyword evidence="5" id="KW-1185">Reference proteome</keyword>
<dbReference type="Proteomes" id="UP000051936">
    <property type="component" value="Unassembled WGS sequence"/>
</dbReference>
<comment type="caution">
    <text evidence="4">The sequence shown here is derived from an EMBL/GenBank/DDBJ whole genome shotgun (WGS) entry which is preliminary data.</text>
</comment>
<evidence type="ECO:0000256" key="1">
    <source>
        <dbReference type="ARBA" id="ARBA00008898"/>
    </source>
</evidence>
<accession>A0A0R3DE34</accession>
<dbReference type="GO" id="GO:0010181">
    <property type="term" value="F:FMN binding"/>
    <property type="evidence" value="ECO:0007669"/>
    <property type="project" value="InterPro"/>
</dbReference>
<protein>
    <recommendedName>
        <fullName evidence="3">IclR-ED domain-containing protein</fullName>
    </recommendedName>
</protein>
<dbReference type="STRING" id="989370.AOQ71_22570"/>
<gene>
    <name evidence="4" type="ORF">AOQ71_22570</name>
</gene>
<feature type="domain" description="IclR-ED" evidence="3">
    <location>
        <begin position="168"/>
        <end position="355"/>
    </location>
</feature>
<organism evidence="4 5">
    <name type="scientific">Bradyrhizobium manausense</name>
    <dbReference type="NCBI Taxonomy" id="989370"/>
    <lineage>
        <taxon>Bacteria</taxon>
        <taxon>Pseudomonadati</taxon>
        <taxon>Pseudomonadota</taxon>
        <taxon>Alphaproteobacteria</taxon>
        <taxon>Hyphomicrobiales</taxon>
        <taxon>Nitrobacteraceae</taxon>
        <taxon>Bradyrhizobium</taxon>
    </lineage>
</organism>
<dbReference type="InterPro" id="IPR029016">
    <property type="entry name" value="GAF-like_dom_sf"/>
</dbReference>
<dbReference type="Pfam" id="PF01614">
    <property type="entry name" value="IclR_C"/>
    <property type="match status" value="1"/>
</dbReference>
<dbReference type="GO" id="GO:0042602">
    <property type="term" value="F:riboflavin reductase (NADPH) activity"/>
    <property type="evidence" value="ECO:0007669"/>
    <property type="project" value="TreeGrafter"/>
</dbReference>